<keyword evidence="3 5" id="KW-0378">Hydrolase</keyword>
<dbReference type="Pfam" id="PF16499">
    <property type="entry name" value="Melibiase_2"/>
    <property type="match status" value="1"/>
</dbReference>
<keyword evidence="8" id="KW-1185">Reference proteome</keyword>
<comment type="catalytic activity">
    <reaction evidence="5">
        <text>Hydrolysis of terminal, non-reducing alpha-D-galactose residues in alpha-D-galactosides, including galactose oligosaccharides, galactomannans and galactolipids.</text>
        <dbReference type="EC" id="3.2.1.22"/>
    </reaction>
</comment>
<dbReference type="STRING" id="1513896.SAMN05660841_03224"/>
<evidence type="ECO:0000259" key="6">
    <source>
        <dbReference type="Pfam" id="PF17801"/>
    </source>
</evidence>
<dbReference type="EMBL" id="FUZF01000016">
    <property type="protein sequence ID" value="SKB95268.1"/>
    <property type="molecule type" value="Genomic_DNA"/>
</dbReference>
<dbReference type="InterPro" id="IPR041233">
    <property type="entry name" value="Melibiase_C"/>
</dbReference>
<evidence type="ECO:0000256" key="5">
    <source>
        <dbReference type="RuleBase" id="RU361168"/>
    </source>
</evidence>
<proteinExistence type="inferred from homology"/>
<dbReference type="InterPro" id="IPR013785">
    <property type="entry name" value="Aldolase_TIM"/>
</dbReference>
<dbReference type="PANTHER" id="PTHR11452:SF75">
    <property type="entry name" value="ALPHA-GALACTOSIDASE MEL1"/>
    <property type="match status" value="1"/>
</dbReference>
<accession>A0A1T5FGQ4</accession>
<organism evidence="7 8">
    <name type="scientific">Sphingobacterium nematocida</name>
    <dbReference type="NCBI Taxonomy" id="1513896"/>
    <lineage>
        <taxon>Bacteria</taxon>
        <taxon>Pseudomonadati</taxon>
        <taxon>Bacteroidota</taxon>
        <taxon>Sphingobacteriia</taxon>
        <taxon>Sphingobacteriales</taxon>
        <taxon>Sphingobacteriaceae</taxon>
        <taxon>Sphingobacterium</taxon>
    </lineage>
</organism>
<sequence length="389" mass="43752">MFNFFKIALVMYSVGSFLPTIVHGQSDKAPIMGWSSWNNFRINIDENMIREQADALISSGLYDAGYRYINIDDGFFKGRDKAGNLLTDSTKFPSGMKALADYIHSKKLKAGIYTDAGKNTCGSIWDNDKNGLGVGIYGHIEQDCDLFFKQWGYNFIKVDWCGGEKMGLDERTEYLKILGAVKSINPDIVFNICRWKFPGTWAIDKADSWRISGDISADFGSILAIIDLNVDLHKYASAGHYNDMDMLQVGRGMSYEEDKTHFSMWCMLNSPLLAGNDLRSMTKQIIGILTNKELIALNQDTGFHQAKRVFAEAGVEVWMKELGNDGKSKAIAIMNRGKGETKFTLKAGQFGLKANNKIRDLWEHKNRGKLKKETVFDIPEHGIIVLKIS</sequence>
<protein>
    <recommendedName>
        <fullName evidence="5">Alpha-galactosidase</fullName>
        <ecNumber evidence="5">3.2.1.22</ecNumber>
    </recommendedName>
    <alternativeName>
        <fullName evidence="5">Melibiase</fullName>
    </alternativeName>
</protein>
<evidence type="ECO:0000313" key="8">
    <source>
        <dbReference type="Proteomes" id="UP000190150"/>
    </source>
</evidence>
<keyword evidence="5" id="KW-1015">Disulfide bond</keyword>
<dbReference type="SUPFAM" id="SSF51445">
    <property type="entry name" value="(Trans)glycosidases"/>
    <property type="match status" value="1"/>
</dbReference>
<dbReference type="Gene3D" id="3.20.20.70">
    <property type="entry name" value="Aldolase class I"/>
    <property type="match status" value="1"/>
</dbReference>
<evidence type="ECO:0000313" key="7">
    <source>
        <dbReference type="EMBL" id="SKB95268.1"/>
    </source>
</evidence>
<dbReference type="InterPro" id="IPR002241">
    <property type="entry name" value="Glyco_hydro_27"/>
</dbReference>
<dbReference type="SUPFAM" id="SSF51011">
    <property type="entry name" value="Glycosyl hydrolase domain"/>
    <property type="match status" value="1"/>
</dbReference>
<gene>
    <name evidence="7" type="ORF">SAMN05660841_03224</name>
</gene>
<dbReference type="InterPro" id="IPR013780">
    <property type="entry name" value="Glyco_hydro_b"/>
</dbReference>
<comment type="similarity">
    <text evidence="1 5">Belongs to the glycosyl hydrolase 27 family.</text>
</comment>
<evidence type="ECO:0000256" key="3">
    <source>
        <dbReference type="ARBA" id="ARBA00022801"/>
    </source>
</evidence>
<dbReference type="RefSeq" id="WP_217699671.1">
    <property type="nucleotide sequence ID" value="NZ_FUZF01000016.1"/>
</dbReference>
<dbReference type="AlphaFoldDB" id="A0A1T5FGQ4"/>
<name>A0A1T5FGQ4_9SPHI</name>
<dbReference type="PRINTS" id="PR00740">
    <property type="entry name" value="GLHYDRLASE27"/>
</dbReference>
<keyword evidence="4 5" id="KW-0326">Glycosidase</keyword>
<reference evidence="8" key="1">
    <citation type="submission" date="2017-02" db="EMBL/GenBank/DDBJ databases">
        <authorList>
            <person name="Varghese N."/>
            <person name="Submissions S."/>
        </authorList>
    </citation>
    <scope>NUCLEOTIDE SEQUENCE [LARGE SCALE GENOMIC DNA]</scope>
    <source>
        <strain evidence="8">DSM 24091</strain>
    </source>
</reference>
<dbReference type="Gene3D" id="2.60.40.1180">
    <property type="entry name" value="Golgi alpha-mannosidase II"/>
    <property type="match status" value="1"/>
</dbReference>
<feature type="domain" description="Alpha galactosidase C-terminal" evidence="6">
    <location>
        <begin position="313"/>
        <end position="388"/>
    </location>
</feature>
<dbReference type="PANTHER" id="PTHR11452">
    <property type="entry name" value="ALPHA-GALACTOSIDASE/ALPHA-N-ACETYLGALACTOSAMINIDASE"/>
    <property type="match status" value="1"/>
</dbReference>
<dbReference type="GO" id="GO:0004557">
    <property type="term" value="F:alpha-galactosidase activity"/>
    <property type="evidence" value="ECO:0007669"/>
    <property type="project" value="UniProtKB-EC"/>
</dbReference>
<dbReference type="Proteomes" id="UP000190150">
    <property type="component" value="Unassembled WGS sequence"/>
</dbReference>
<evidence type="ECO:0000256" key="1">
    <source>
        <dbReference type="ARBA" id="ARBA00009743"/>
    </source>
</evidence>
<dbReference type="GO" id="GO:0005975">
    <property type="term" value="P:carbohydrate metabolic process"/>
    <property type="evidence" value="ECO:0007669"/>
    <property type="project" value="InterPro"/>
</dbReference>
<keyword evidence="2" id="KW-0732">Signal</keyword>
<evidence type="ECO:0000256" key="2">
    <source>
        <dbReference type="ARBA" id="ARBA00022729"/>
    </source>
</evidence>
<dbReference type="EC" id="3.2.1.22" evidence="5"/>
<dbReference type="CDD" id="cd14792">
    <property type="entry name" value="GH27"/>
    <property type="match status" value="1"/>
</dbReference>
<dbReference type="Pfam" id="PF17801">
    <property type="entry name" value="Melibiase_C"/>
    <property type="match status" value="1"/>
</dbReference>
<dbReference type="InterPro" id="IPR017853">
    <property type="entry name" value="GH"/>
</dbReference>
<evidence type="ECO:0000256" key="4">
    <source>
        <dbReference type="ARBA" id="ARBA00023295"/>
    </source>
</evidence>